<sequence length="201" mass="23601">MLCEPIIHDNVAYGLHLEHLHGAQAAVEPRSRRPIAEEARIALRGLRRSVQKWAMAVIVSPYDSTRLRNIDAQIDSMPTLAVEEREYLRQWMRAFGRKDRRRPRDRLLRDRNTRGIVMEIRKRTAFMGYTWRRMRPPSLNEVFNVRGEMHSHNLGREEDFREEAIGKAQDCWDADGYGGFGEWGDDVVALRAMHRGRFSMR</sequence>
<evidence type="ECO:0000313" key="1">
    <source>
        <dbReference type="EMBL" id="KAK3942139.1"/>
    </source>
</evidence>
<comment type="caution">
    <text evidence="1">The sequence shown here is derived from an EMBL/GenBank/DDBJ whole genome shotgun (WGS) entry which is preliminary data.</text>
</comment>
<dbReference type="AlphaFoldDB" id="A0AAN6S6D2"/>
<dbReference type="Proteomes" id="UP001303473">
    <property type="component" value="Unassembled WGS sequence"/>
</dbReference>
<accession>A0AAN6S6D2</accession>
<gene>
    <name evidence="1" type="ORF">QBC46DRAFT_380725</name>
</gene>
<dbReference type="EMBL" id="MU853776">
    <property type="protein sequence ID" value="KAK3942139.1"/>
    <property type="molecule type" value="Genomic_DNA"/>
</dbReference>
<protein>
    <submittedName>
        <fullName evidence="1">Uncharacterized protein</fullName>
    </submittedName>
</protein>
<name>A0AAN6S6D2_9PEZI</name>
<evidence type="ECO:0000313" key="2">
    <source>
        <dbReference type="Proteomes" id="UP001303473"/>
    </source>
</evidence>
<reference evidence="2" key="1">
    <citation type="journal article" date="2023" name="Mol. Phylogenet. Evol.">
        <title>Genome-scale phylogeny and comparative genomics of the fungal order Sordariales.</title>
        <authorList>
            <person name="Hensen N."/>
            <person name="Bonometti L."/>
            <person name="Westerberg I."/>
            <person name="Brannstrom I.O."/>
            <person name="Guillou S."/>
            <person name="Cros-Aarteil S."/>
            <person name="Calhoun S."/>
            <person name="Haridas S."/>
            <person name="Kuo A."/>
            <person name="Mondo S."/>
            <person name="Pangilinan J."/>
            <person name="Riley R."/>
            <person name="LaButti K."/>
            <person name="Andreopoulos B."/>
            <person name="Lipzen A."/>
            <person name="Chen C."/>
            <person name="Yan M."/>
            <person name="Daum C."/>
            <person name="Ng V."/>
            <person name="Clum A."/>
            <person name="Steindorff A."/>
            <person name="Ohm R.A."/>
            <person name="Martin F."/>
            <person name="Silar P."/>
            <person name="Natvig D.O."/>
            <person name="Lalanne C."/>
            <person name="Gautier V."/>
            <person name="Ament-Velasquez S.L."/>
            <person name="Kruys A."/>
            <person name="Hutchinson M.I."/>
            <person name="Powell A.J."/>
            <person name="Barry K."/>
            <person name="Miller A.N."/>
            <person name="Grigoriev I.V."/>
            <person name="Debuchy R."/>
            <person name="Gladieux P."/>
            <person name="Hiltunen Thoren M."/>
            <person name="Johannesson H."/>
        </authorList>
    </citation>
    <scope>NUCLEOTIDE SEQUENCE [LARGE SCALE GENOMIC DNA]</scope>
    <source>
        <strain evidence="2">CBS 340.73</strain>
    </source>
</reference>
<proteinExistence type="predicted"/>
<organism evidence="1 2">
    <name type="scientific">Diplogelasinospora grovesii</name>
    <dbReference type="NCBI Taxonomy" id="303347"/>
    <lineage>
        <taxon>Eukaryota</taxon>
        <taxon>Fungi</taxon>
        <taxon>Dikarya</taxon>
        <taxon>Ascomycota</taxon>
        <taxon>Pezizomycotina</taxon>
        <taxon>Sordariomycetes</taxon>
        <taxon>Sordariomycetidae</taxon>
        <taxon>Sordariales</taxon>
        <taxon>Diplogelasinosporaceae</taxon>
        <taxon>Diplogelasinospora</taxon>
    </lineage>
</organism>
<keyword evidence="2" id="KW-1185">Reference proteome</keyword>